<evidence type="ECO:0000256" key="6">
    <source>
        <dbReference type="ARBA" id="ARBA00023136"/>
    </source>
</evidence>
<evidence type="ECO:0000313" key="8">
    <source>
        <dbReference type="EMBL" id="ACS33864.1"/>
    </source>
</evidence>
<dbReference type="GO" id="GO:0055085">
    <property type="term" value="P:transmembrane transport"/>
    <property type="evidence" value="ECO:0007669"/>
    <property type="project" value="InterPro"/>
</dbReference>
<keyword evidence="5 7" id="KW-1133">Transmembrane helix</keyword>
<evidence type="ECO:0000313" key="9">
    <source>
        <dbReference type="Proteomes" id="UP000001488"/>
    </source>
</evidence>
<feature type="transmembrane region" description="Helical" evidence="7">
    <location>
        <begin position="28"/>
        <end position="48"/>
    </location>
</feature>
<feature type="transmembrane region" description="Helical" evidence="7">
    <location>
        <begin position="162"/>
        <end position="182"/>
    </location>
</feature>
<organism evidence="8 9">
    <name type="scientific">Thermococcus gammatolerans (strain DSM 15229 / JCM 11827 / EJ3)</name>
    <dbReference type="NCBI Taxonomy" id="593117"/>
    <lineage>
        <taxon>Archaea</taxon>
        <taxon>Methanobacteriati</taxon>
        <taxon>Methanobacteriota</taxon>
        <taxon>Thermococci</taxon>
        <taxon>Thermococcales</taxon>
        <taxon>Thermococcaceae</taxon>
        <taxon>Thermococcus</taxon>
    </lineage>
</organism>
<dbReference type="PANTHER" id="PTHR36838">
    <property type="entry name" value="AUXIN EFFLUX CARRIER FAMILY PROTEIN"/>
    <property type="match status" value="1"/>
</dbReference>
<protein>
    <submittedName>
        <fullName evidence="8">Permease, Auxin efflux carrier protein-like protein</fullName>
    </submittedName>
</protein>
<dbReference type="AlphaFoldDB" id="C5A6K2"/>
<dbReference type="KEGG" id="tga:TGAM_1362"/>
<keyword evidence="3" id="KW-1003">Cell membrane</keyword>
<evidence type="ECO:0000256" key="5">
    <source>
        <dbReference type="ARBA" id="ARBA00022989"/>
    </source>
</evidence>
<keyword evidence="4 7" id="KW-0812">Transmembrane</keyword>
<feature type="transmembrane region" description="Helical" evidence="7">
    <location>
        <begin position="119"/>
        <end position="141"/>
    </location>
</feature>
<proteinExistence type="predicted"/>
<feature type="transmembrane region" description="Helical" evidence="7">
    <location>
        <begin position="91"/>
        <end position="113"/>
    </location>
</feature>
<dbReference type="InterPro" id="IPR004776">
    <property type="entry name" value="Mem_transp_PIN-like"/>
</dbReference>
<dbReference type="GO" id="GO:0016020">
    <property type="term" value="C:membrane"/>
    <property type="evidence" value="ECO:0007669"/>
    <property type="project" value="UniProtKB-SubCell"/>
</dbReference>
<dbReference type="GeneID" id="7988421"/>
<accession>C5A6K2</accession>
<dbReference type="Pfam" id="PF03547">
    <property type="entry name" value="Mem_trans"/>
    <property type="match status" value="1"/>
</dbReference>
<dbReference type="EMBL" id="CP001398">
    <property type="protein sequence ID" value="ACS33864.1"/>
    <property type="molecule type" value="Genomic_DNA"/>
</dbReference>
<dbReference type="Proteomes" id="UP000001488">
    <property type="component" value="Chromosome"/>
</dbReference>
<dbReference type="RefSeq" id="WP_015858976.1">
    <property type="nucleotide sequence ID" value="NC_012804.1"/>
</dbReference>
<dbReference type="OrthoDB" id="85959at2157"/>
<dbReference type="HOGENOM" id="CLU_971885_0_0_2"/>
<gene>
    <name evidence="8" type="ordered locus">TGAM_1362</name>
</gene>
<keyword evidence="6 7" id="KW-0472">Membrane</keyword>
<dbReference type="STRING" id="593117.TGAM_1362"/>
<evidence type="ECO:0000256" key="7">
    <source>
        <dbReference type="SAM" id="Phobius"/>
    </source>
</evidence>
<keyword evidence="9" id="KW-1185">Reference proteome</keyword>
<feature type="transmembrane region" description="Helical" evidence="7">
    <location>
        <begin position="273"/>
        <end position="292"/>
    </location>
</feature>
<keyword evidence="2" id="KW-0813">Transport</keyword>
<dbReference type="PANTHER" id="PTHR36838:SF3">
    <property type="entry name" value="TRANSPORTER AUXIN EFFLUX CARRIER EC FAMILY"/>
    <property type="match status" value="1"/>
</dbReference>
<feature type="transmembrane region" description="Helical" evidence="7">
    <location>
        <begin position="218"/>
        <end position="235"/>
    </location>
</feature>
<feature type="transmembrane region" description="Helical" evidence="7">
    <location>
        <begin position="60"/>
        <end position="79"/>
    </location>
</feature>
<evidence type="ECO:0000256" key="3">
    <source>
        <dbReference type="ARBA" id="ARBA00022475"/>
    </source>
</evidence>
<sequence length="295" mass="32817">MNIAEMLTLIALGYALKRLVKSEKPFDYLRILVNDILLAFFVFGNVASKDLNYLLSIKTVFIYVFIIIGISLSTSYIYARFKLKDDPWAGALMVLSVYPNTAALGFPIASLFLDDITPAILYSTTNSMIVIPIVTFIAAHYSSGGASVRESFLKALKFPPTLANLLALTLVMAGIRLPDWILEPIKTVGWWSIPLLIIYFGSRITLRAFDLKKLLEVGAFRIAIPFAFVFLTLRWERPEVFYSVLVEASMPPAIAANAILAQYHLKAEEAISVTFVLTLLVIGLFVALRLILGLK</sequence>
<name>C5A6K2_THEGJ</name>
<dbReference type="PaxDb" id="593117-TGAM_1362"/>
<reference evidence="8 9" key="1">
    <citation type="journal article" date="2007" name="Genome Biol.">
        <title>Genome analysis and genome-wide proteomics of Thermococcus gammatolerans, the most radioresistant organism known amongst the Archaea.</title>
        <authorList>
            <person name="Zivanovic Y."/>
            <person name="Armengaud J."/>
            <person name="Lagorce A."/>
            <person name="Leplat C."/>
            <person name="Guerin P."/>
            <person name="Dutertre M."/>
            <person name="Anthouard V."/>
            <person name="Forterre P."/>
            <person name="Wincker P."/>
            <person name="Confalonieri F."/>
        </authorList>
    </citation>
    <scope>NUCLEOTIDE SEQUENCE [LARGE SCALE GENOMIC DNA]</scope>
    <source>
        <strain evidence="9">DSM 15229 / JCM 11827 / EJ3</strain>
    </source>
</reference>
<evidence type="ECO:0000256" key="2">
    <source>
        <dbReference type="ARBA" id="ARBA00022448"/>
    </source>
</evidence>
<evidence type="ECO:0000256" key="1">
    <source>
        <dbReference type="ARBA" id="ARBA00004141"/>
    </source>
</evidence>
<dbReference type="PATRIC" id="fig|593117.10.peg.1361"/>
<evidence type="ECO:0000256" key="4">
    <source>
        <dbReference type="ARBA" id="ARBA00022692"/>
    </source>
</evidence>
<feature type="transmembrane region" description="Helical" evidence="7">
    <location>
        <begin position="188"/>
        <end position="206"/>
    </location>
</feature>
<dbReference type="eggNOG" id="arCOG04756">
    <property type="taxonomic scope" value="Archaea"/>
</dbReference>
<comment type="subcellular location">
    <subcellularLocation>
        <location evidence="1">Membrane</location>
        <topology evidence="1">Multi-pass membrane protein</topology>
    </subcellularLocation>
</comment>